<dbReference type="AlphaFoldDB" id="A0A802SC23"/>
<dbReference type="Proteomes" id="UP000516421">
    <property type="component" value="Chromosome"/>
</dbReference>
<dbReference type="EMBL" id="CP061538">
    <property type="protein sequence ID" value="QNV39820.2"/>
    <property type="molecule type" value="Genomic_DNA"/>
</dbReference>
<keyword evidence="2" id="KW-1185">Reference proteome</keyword>
<sequence>MMFFSSGFRRFLNVCVAVVIAVLMLTGCGSVTQKNKAIEPGANEIFKEMYSAVAVAASANGNEAKFLWMNNTKPFPYREASWADVTVFPCGEGKGNLELKATAYDQNLGTENYQHQINKVRQAWESRGLKVRNVGESKGMFQIATDLEHGTVVVYTAGVGGESVEADTECFSGFKGDESSAQVFPGEKA</sequence>
<protein>
    <recommendedName>
        <fullName evidence="3">DUF4853 domain-containing protein</fullName>
    </recommendedName>
</protein>
<dbReference type="KEGG" id="rama:IDM48_10805"/>
<proteinExistence type="predicted"/>
<dbReference type="RefSeq" id="WP_202939882.1">
    <property type="nucleotide sequence ID" value="NZ_CP061538.1"/>
</dbReference>
<accession>A0A802SC23</accession>
<reference evidence="1 2" key="1">
    <citation type="submission" date="2020-09" db="EMBL/GenBank/DDBJ databases">
        <title>Investigation of environmental microbe.</title>
        <authorList>
            <person name="Ou Y."/>
            <person name="Kang Q."/>
        </authorList>
    </citation>
    <scope>NUCLEOTIDE SEQUENCE [LARGE SCALE GENOMIC DNA]</scope>
    <source>
        <strain evidence="1 2">KJZ-9</strain>
    </source>
</reference>
<name>A0A802SC23_9MICC</name>
<gene>
    <name evidence="1" type="ORF">IDM48_10805</name>
</gene>
<evidence type="ECO:0008006" key="3">
    <source>
        <dbReference type="Google" id="ProtNLM"/>
    </source>
</evidence>
<organism evidence="1 2">
    <name type="scientific">Rothia amarae</name>
    <dbReference type="NCBI Taxonomy" id="169480"/>
    <lineage>
        <taxon>Bacteria</taxon>
        <taxon>Bacillati</taxon>
        <taxon>Actinomycetota</taxon>
        <taxon>Actinomycetes</taxon>
        <taxon>Micrococcales</taxon>
        <taxon>Micrococcaceae</taxon>
        <taxon>Rothia</taxon>
    </lineage>
</organism>
<evidence type="ECO:0000313" key="1">
    <source>
        <dbReference type="EMBL" id="QNV39820.2"/>
    </source>
</evidence>
<evidence type="ECO:0000313" key="2">
    <source>
        <dbReference type="Proteomes" id="UP000516421"/>
    </source>
</evidence>